<evidence type="ECO:0000313" key="2">
    <source>
        <dbReference type="Proteomes" id="UP000023430"/>
    </source>
</evidence>
<keyword evidence="1" id="KW-0808">Transferase</keyword>
<proteinExistence type="predicted"/>
<comment type="caution">
    <text evidence="1">The sequence shown here is derived from an EMBL/GenBank/DDBJ whole genome shotgun (WGS) entry which is preliminary data.</text>
</comment>
<dbReference type="InterPro" id="IPR050834">
    <property type="entry name" value="Glycosyltransf_2"/>
</dbReference>
<reference evidence="1 2" key="1">
    <citation type="submission" date="2014-01" db="EMBL/GenBank/DDBJ databases">
        <title>Roseivivax isoporae LMG 25204 Genome Sequencing.</title>
        <authorList>
            <person name="Lai Q."/>
            <person name="Li G."/>
            <person name="Shao Z."/>
        </authorList>
    </citation>
    <scope>NUCLEOTIDE SEQUENCE [LARGE SCALE GENOMIC DNA]</scope>
    <source>
        <strain evidence="1 2">LMG 25204</strain>
    </source>
</reference>
<evidence type="ECO:0000313" key="1">
    <source>
        <dbReference type="EMBL" id="ETX28511.1"/>
    </source>
</evidence>
<dbReference type="RefSeq" id="WP_051492010.1">
    <property type="nucleotide sequence ID" value="NZ_JAME01000018.1"/>
</dbReference>
<dbReference type="Proteomes" id="UP000023430">
    <property type="component" value="Unassembled WGS sequence"/>
</dbReference>
<dbReference type="Pfam" id="PF13641">
    <property type="entry name" value="Glyco_tranf_2_3"/>
    <property type="match status" value="1"/>
</dbReference>
<organism evidence="1 2">
    <name type="scientific">Roseivivax isoporae LMG 25204</name>
    <dbReference type="NCBI Taxonomy" id="1449351"/>
    <lineage>
        <taxon>Bacteria</taxon>
        <taxon>Pseudomonadati</taxon>
        <taxon>Pseudomonadota</taxon>
        <taxon>Alphaproteobacteria</taxon>
        <taxon>Rhodobacterales</taxon>
        <taxon>Roseobacteraceae</taxon>
        <taxon>Roseivivax</taxon>
    </lineage>
</organism>
<dbReference type="AlphaFoldDB" id="X7F8W7"/>
<gene>
    <name evidence="1" type="ORF">RISW2_06380</name>
</gene>
<dbReference type="OrthoDB" id="153025at2"/>
<dbReference type="GO" id="GO:0016740">
    <property type="term" value="F:transferase activity"/>
    <property type="evidence" value="ECO:0007669"/>
    <property type="project" value="UniProtKB-KW"/>
</dbReference>
<accession>X7F8W7</accession>
<dbReference type="STRING" id="1449351.RISW2_06380"/>
<dbReference type="PANTHER" id="PTHR43685">
    <property type="entry name" value="GLYCOSYLTRANSFERASE"/>
    <property type="match status" value="1"/>
</dbReference>
<dbReference type="PANTHER" id="PTHR43685:SF3">
    <property type="entry name" value="SLR2126 PROTEIN"/>
    <property type="match status" value="1"/>
</dbReference>
<dbReference type="SUPFAM" id="SSF53448">
    <property type="entry name" value="Nucleotide-diphospho-sugar transferases"/>
    <property type="match status" value="1"/>
</dbReference>
<dbReference type="InterPro" id="IPR029044">
    <property type="entry name" value="Nucleotide-diphossugar_trans"/>
</dbReference>
<protein>
    <submittedName>
        <fullName evidence="1">Glycosyl transferase</fullName>
    </submittedName>
</protein>
<keyword evidence="2" id="KW-1185">Reference proteome</keyword>
<dbReference type="eggNOG" id="COG1216">
    <property type="taxonomic scope" value="Bacteria"/>
</dbReference>
<sequence>MEPPSVSVIVVSRGRPALLSRCITGLSQLDWPRLELVVVACPDGCAVVSARPDAAAIKLVPFDVPNISAARNHGIAAAAGEIVAFIDDDSVPEPSWLRHLLAVFADPEVAAAGGHVIGRNGITLQWGSRAVDSGGVATPLAIHADKPTVLTGRPGRAIKTEGTNMALRREALAAAGGFDPAFRFYLDETDLDMRLAAEGAAVAIVPRAQVHHGYAESARRAGNRTPRDLFEIGASTMVFLRKHCPPELHARHLERLRADQRARLLRALRDGPLDPLDVRRILHGLERGIADGAARPTGETTPLPRAAEGFRAFAARPGATHHVFTGPWRRRAALRRAAQDAVAAGDLATVLLLSPTALYHRMRFRPEGFWEQAGGIFGRSDRGDPLFTLHTRRSRAHAEVARLATVRPLSEDGRTGGKTPDPIRMIR</sequence>
<dbReference type="EMBL" id="JAME01000018">
    <property type="protein sequence ID" value="ETX28511.1"/>
    <property type="molecule type" value="Genomic_DNA"/>
</dbReference>
<name>X7F8W7_9RHOB</name>
<dbReference type="Gene3D" id="3.90.550.10">
    <property type="entry name" value="Spore Coat Polysaccharide Biosynthesis Protein SpsA, Chain A"/>
    <property type="match status" value="1"/>
</dbReference>
<dbReference type="PATRIC" id="fig|1449351.3.peg.2576"/>
<dbReference type="CDD" id="cd00761">
    <property type="entry name" value="Glyco_tranf_GTA_type"/>
    <property type="match status" value="1"/>
</dbReference>